<evidence type="ECO:0000313" key="3">
    <source>
        <dbReference type="Proteomes" id="UP000324222"/>
    </source>
</evidence>
<evidence type="ECO:0000256" key="1">
    <source>
        <dbReference type="SAM" id="MobiDB-lite"/>
    </source>
</evidence>
<gene>
    <name evidence="2" type="ORF">E2C01_090537</name>
</gene>
<dbReference type="Proteomes" id="UP000324222">
    <property type="component" value="Unassembled WGS sequence"/>
</dbReference>
<accession>A0A5B7JKF5</accession>
<keyword evidence="3" id="KW-1185">Reference proteome</keyword>
<dbReference type="AlphaFoldDB" id="A0A5B7JKF5"/>
<sequence>MVVPHPTPGLQHLTRGQGDCSCGDLSVAASVPASDPYTRGAVLHLVQKIETHILRRRANFRLVEELQPFTVEKPRHLPQRGQFLEACLASRSVITRCAWRGGAGRGWEEGGVRRIGQRGSLRQSLDKGSRLTKSPPHPAPRSARLR</sequence>
<evidence type="ECO:0000313" key="2">
    <source>
        <dbReference type="EMBL" id="MPC95329.1"/>
    </source>
</evidence>
<name>A0A5B7JKF5_PORTR</name>
<organism evidence="2 3">
    <name type="scientific">Portunus trituberculatus</name>
    <name type="common">Swimming crab</name>
    <name type="synonym">Neptunus trituberculatus</name>
    <dbReference type="NCBI Taxonomy" id="210409"/>
    <lineage>
        <taxon>Eukaryota</taxon>
        <taxon>Metazoa</taxon>
        <taxon>Ecdysozoa</taxon>
        <taxon>Arthropoda</taxon>
        <taxon>Crustacea</taxon>
        <taxon>Multicrustacea</taxon>
        <taxon>Malacostraca</taxon>
        <taxon>Eumalacostraca</taxon>
        <taxon>Eucarida</taxon>
        <taxon>Decapoda</taxon>
        <taxon>Pleocyemata</taxon>
        <taxon>Brachyura</taxon>
        <taxon>Eubrachyura</taxon>
        <taxon>Portunoidea</taxon>
        <taxon>Portunidae</taxon>
        <taxon>Portuninae</taxon>
        <taxon>Portunus</taxon>
    </lineage>
</organism>
<dbReference type="EMBL" id="VSRR010101827">
    <property type="protein sequence ID" value="MPC95329.1"/>
    <property type="molecule type" value="Genomic_DNA"/>
</dbReference>
<protein>
    <submittedName>
        <fullName evidence="2">Uncharacterized protein</fullName>
    </submittedName>
</protein>
<reference evidence="2 3" key="1">
    <citation type="submission" date="2019-05" db="EMBL/GenBank/DDBJ databases">
        <title>Another draft genome of Portunus trituberculatus and its Hox gene families provides insights of decapod evolution.</title>
        <authorList>
            <person name="Jeong J.-H."/>
            <person name="Song I."/>
            <person name="Kim S."/>
            <person name="Choi T."/>
            <person name="Kim D."/>
            <person name="Ryu S."/>
            <person name="Kim W."/>
        </authorList>
    </citation>
    <scope>NUCLEOTIDE SEQUENCE [LARGE SCALE GENOMIC DNA]</scope>
    <source>
        <tissue evidence="2">Muscle</tissue>
    </source>
</reference>
<feature type="region of interest" description="Disordered" evidence="1">
    <location>
        <begin position="118"/>
        <end position="146"/>
    </location>
</feature>
<proteinExistence type="predicted"/>
<comment type="caution">
    <text evidence="2">The sequence shown here is derived from an EMBL/GenBank/DDBJ whole genome shotgun (WGS) entry which is preliminary data.</text>
</comment>